<organism evidence="1 2">
    <name type="scientific">Hyella patelloides LEGE 07179</name>
    <dbReference type="NCBI Taxonomy" id="945734"/>
    <lineage>
        <taxon>Bacteria</taxon>
        <taxon>Bacillati</taxon>
        <taxon>Cyanobacteriota</taxon>
        <taxon>Cyanophyceae</taxon>
        <taxon>Pleurocapsales</taxon>
        <taxon>Hyellaceae</taxon>
        <taxon>Hyella</taxon>
    </lineage>
</organism>
<protein>
    <submittedName>
        <fullName evidence="1">Uncharacterized protein</fullName>
    </submittedName>
</protein>
<evidence type="ECO:0000313" key="2">
    <source>
        <dbReference type="Proteomes" id="UP000320055"/>
    </source>
</evidence>
<dbReference type="Proteomes" id="UP000320055">
    <property type="component" value="Unassembled WGS sequence"/>
</dbReference>
<proteinExistence type="predicted"/>
<dbReference type="OrthoDB" id="4334464at2"/>
<dbReference type="EMBL" id="CAACVJ010000282">
    <property type="protein sequence ID" value="VEP15619.1"/>
    <property type="molecule type" value="Genomic_DNA"/>
</dbReference>
<name>A0A563VVY6_9CYAN</name>
<evidence type="ECO:0000313" key="1">
    <source>
        <dbReference type="EMBL" id="VEP15619.1"/>
    </source>
</evidence>
<keyword evidence="2" id="KW-1185">Reference proteome</keyword>
<gene>
    <name evidence="1" type="ORF">H1P_3520001</name>
</gene>
<dbReference type="AlphaFoldDB" id="A0A563VVY6"/>
<sequence>MVLHRQSIKSIPSLTKEIARKAFPKGNIYMTLRDKLGSFYDDEDFAELYSDPPSARQNVILRNSGTLSS</sequence>
<reference evidence="1 2" key="1">
    <citation type="submission" date="2019-01" db="EMBL/GenBank/DDBJ databases">
        <authorList>
            <person name="Brito A."/>
        </authorList>
    </citation>
    <scope>NUCLEOTIDE SEQUENCE [LARGE SCALE GENOMIC DNA]</scope>
    <source>
        <strain evidence="1">1</strain>
    </source>
</reference>
<accession>A0A563VVY6</accession>
<dbReference type="RefSeq" id="WP_144874388.1">
    <property type="nucleotide sequence ID" value="NZ_LR214088.1"/>
</dbReference>